<dbReference type="Proteomes" id="UP001362999">
    <property type="component" value="Unassembled WGS sequence"/>
</dbReference>
<proteinExistence type="predicted"/>
<comment type="caution">
    <text evidence="1">The sequence shown here is derived from an EMBL/GenBank/DDBJ whole genome shotgun (WGS) entry which is preliminary data.</text>
</comment>
<organism evidence="1 2">
    <name type="scientific">Favolaschia claudopus</name>
    <dbReference type="NCBI Taxonomy" id="2862362"/>
    <lineage>
        <taxon>Eukaryota</taxon>
        <taxon>Fungi</taxon>
        <taxon>Dikarya</taxon>
        <taxon>Basidiomycota</taxon>
        <taxon>Agaricomycotina</taxon>
        <taxon>Agaricomycetes</taxon>
        <taxon>Agaricomycetidae</taxon>
        <taxon>Agaricales</taxon>
        <taxon>Marasmiineae</taxon>
        <taxon>Mycenaceae</taxon>
        <taxon>Favolaschia</taxon>
    </lineage>
</organism>
<evidence type="ECO:0000313" key="2">
    <source>
        <dbReference type="Proteomes" id="UP001362999"/>
    </source>
</evidence>
<feature type="non-terminal residue" evidence="1">
    <location>
        <position position="58"/>
    </location>
</feature>
<gene>
    <name evidence="1" type="ORF">R3P38DRAFT_2414299</name>
</gene>
<dbReference type="AlphaFoldDB" id="A0AAW0AS89"/>
<reference evidence="1 2" key="1">
    <citation type="journal article" date="2024" name="J Genomics">
        <title>Draft genome sequencing and assembly of Favolaschia claudopus CIRM-BRFM 2984 isolated from oak limbs.</title>
        <authorList>
            <person name="Navarro D."/>
            <person name="Drula E."/>
            <person name="Chaduli D."/>
            <person name="Cazenave R."/>
            <person name="Ahrendt S."/>
            <person name="Wang J."/>
            <person name="Lipzen A."/>
            <person name="Daum C."/>
            <person name="Barry K."/>
            <person name="Grigoriev I.V."/>
            <person name="Favel A."/>
            <person name="Rosso M.N."/>
            <person name="Martin F."/>
        </authorList>
    </citation>
    <scope>NUCLEOTIDE SEQUENCE [LARGE SCALE GENOMIC DNA]</scope>
    <source>
        <strain evidence="1 2">CIRM-BRFM 2984</strain>
    </source>
</reference>
<feature type="non-terminal residue" evidence="1">
    <location>
        <position position="1"/>
    </location>
</feature>
<name>A0AAW0AS89_9AGAR</name>
<dbReference type="EMBL" id="JAWWNJ010000054">
    <property type="protein sequence ID" value="KAK7015399.1"/>
    <property type="molecule type" value="Genomic_DNA"/>
</dbReference>
<sequence length="58" mass="6750">SRVKKLSRVAFRTPYPLSRLQRANVTESMKILEANVKRRAELGFTLDIYGMDLSEFVF</sequence>
<keyword evidence="2" id="KW-1185">Reference proteome</keyword>
<evidence type="ECO:0000313" key="1">
    <source>
        <dbReference type="EMBL" id="KAK7015399.1"/>
    </source>
</evidence>
<accession>A0AAW0AS89</accession>
<protein>
    <submittedName>
        <fullName evidence="1">Uncharacterized protein</fullName>
    </submittedName>
</protein>